<sequence length="417" mass="45152">MPPPVPQPTRRQMLLAGSALLGSGLLAACGQDGEDAAASSSVPTSSAPTSAAPAGPPPAGDPVAWPDVARVPHLFFHSLVVDPARAFDGDDKAGGYLDFMVTVDEFDAVIRQAYDRGYVLVSPHELYEVGEDDVVRPKTLMVPEGRTPLILSLDDCSYYLYMDGDGFADRLIVAEDGRVRNEYTDAEGTRHVGAFDVVPRLDDFLAEHPDFSLNGARGVLAMTGYDGVFGYRTSAREFGDSPTFDADVAAATEVADALKDSGWAFASHTWGHRTVPKLTMEELEFDMGHWHQEVEPILGPTDMLIYPFGADVTGPGTYTEDNERYRYLRDLGYRSFFLVDGTSKAWGQLEPGYYRGSRINVDGISLAAAVSGERPVLEEFFDPRSVLDPARPESIRGPKKPSAAPSSSAAAPRTPRP</sequence>
<feature type="compositionally biased region" description="Low complexity" evidence="3">
    <location>
        <begin position="36"/>
        <end position="53"/>
    </location>
</feature>
<dbReference type="SUPFAM" id="SSF88713">
    <property type="entry name" value="Glycoside hydrolase/deacetylase"/>
    <property type="match status" value="1"/>
</dbReference>
<evidence type="ECO:0000256" key="1">
    <source>
        <dbReference type="ARBA" id="ARBA00004613"/>
    </source>
</evidence>
<dbReference type="GO" id="GO:0005975">
    <property type="term" value="P:carbohydrate metabolic process"/>
    <property type="evidence" value="ECO:0007669"/>
    <property type="project" value="InterPro"/>
</dbReference>
<dbReference type="PROSITE" id="PS51318">
    <property type="entry name" value="TAT"/>
    <property type="match status" value="1"/>
</dbReference>
<keyword evidence="2 4" id="KW-0732">Signal</keyword>
<proteinExistence type="predicted"/>
<dbReference type="PANTHER" id="PTHR34216:SF3">
    <property type="entry name" value="POLY-BETA-1,6-N-ACETYL-D-GLUCOSAMINE N-DEACETYLASE"/>
    <property type="match status" value="1"/>
</dbReference>
<dbReference type="GO" id="GO:0005576">
    <property type="term" value="C:extracellular region"/>
    <property type="evidence" value="ECO:0007669"/>
    <property type="project" value="UniProtKB-SubCell"/>
</dbReference>
<dbReference type="InterPro" id="IPR011330">
    <property type="entry name" value="Glyco_hydro/deAcase_b/a-brl"/>
</dbReference>
<protein>
    <recommendedName>
        <fullName evidence="5">NodB homology domain-containing protein</fullName>
    </recommendedName>
</protein>
<dbReference type="GeneID" id="93344071"/>
<dbReference type="Gene3D" id="3.20.20.370">
    <property type="entry name" value="Glycoside hydrolase/deacetylase"/>
    <property type="match status" value="1"/>
</dbReference>
<evidence type="ECO:0000259" key="5">
    <source>
        <dbReference type="Pfam" id="PF01522"/>
    </source>
</evidence>
<evidence type="ECO:0000256" key="3">
    <source>
        <dbReference type="SAM" id="MobiDB-lite"/>
    </source>
</evidence>
<evidence type="ECO:0000256" key="2">
    <source>
        <dbReference type="ARBA" id="ARBA00022729"/>
    </source>
</evidence>
<accession>A0A7Z7KI47</accession>
<feature type="chain" id="PRO_5039636956" description="NodB homology domain-containing protein" evidence="4">
    <location>
        <begin position="28"/>
        <end position="417"/>
    </location>
</feature>
<dbReference type="AlphaFoldDB" id="A0A7Z7KI47"/>
<organism evidence="6 7">
    <name type="scientific">Micrococcus luteus (strain ATCC 4698 / DSM 20030 / JCM 1464 / CCM 169 / CCUG 5858 / IAM 1056 / NBRC 3333 / NCIMB 9278 / NCTC 2665 / VKM Ac-2230)</name>
    <name type="common">Micrococcus lysodeikticus</name>
    <dbReference type="NCBI Taxonomy" id="465515"/>
    <lineage>
        <taxon>Bacteria</taxon>
        <taxon>Bacillati</taxon>
        <taxon>Actinomycetota</taxon>
        <taxon>Actinomycetes</taxon>
        <taxon>Micrococcales</taxon>
        <taxon>Micrococcaceae</taxon>
        <taxon>Micrococcus</taxon>
    </lineage>
</organism>
<dbReference type="GO" id="GO:0016810">
    <property type="term" value="F:hydrolase activity, acting on carbon-nitrogen (but not peptide) bonds"/>
    <property type="evidence" value="ECO:0007669"/>
    <property type="project" value="InterPro"/>
</dbReference>
<dbReference type="RefSeq" id="WP_010079892.1">
    <property type="nucleotide sequence ID" value="NZ_CABC01000093.1"/>
</dbReference>
<evidence type="ECO:0000313" key="7">
    <source>
        <dbReference type="Proteomes" id="UP000248985"/>
    </source>
</evidence>
<evidence type="ECO:0000313" key="6">
    <source>
        <dbReference type="EMBL" id="SQG48123.1"/>
    </source>
</evidence>
<dbReference type="InterPro" id="IPR002509">
    <property type="entry name" value="NODB_dom"/>
</dbReference>
<feature type="compositionally biased region" description="Low complexity" evidence="3">
    <location>
        <begin position="400"/>
        <end position="417"/>
    </location>
</feature>
<feature type="domain" description="NodB homology" evidence="5">
    <location>
        <begin position="251"/>
        <end position="310"/>
    </location>
</feature>
<feature type="region of interest" description="Disordered" evidence="3">
    <location>
        <begin position="32"/>
        <end position="63"/>
    </location>
</feature>
<dbReference type="Pfam" id="PF01522">
    <property type="entry name" value="Polysacc_deac_1"/>
    <property type="match status" value="1"/>
</dbReference>
<dbReference type="InterPro" id="IPR006311">
    <property type="entry name" value="TAT_signal"/>
</dbReference>
<feature type="signal peptide" evidence="4">
    <location>
        <begin position="1"/>
        <end position="27"/>
    </location>
</feature>
<dbReference type="EMBL" id="LS483396">
    <property type="protein sequence ID" value="SQG48123.1"/>
    <property type="molecule type" value="Genomic_DNA"/>
</dbReference>
<gene>
    <name evidence="6" type="ORF">NCTC2665_00896</name>
</gene>
<reference evidence="6 7" key="1">
    <citation type="submission" date="2018-06" db="EMBL/GenBank/DDBJ databases">
        <authorList>
            <consortium name="Pathogen Informatics"/>
            <person name="Doyle S."/>
        </authorList>
    </citation>
    <scope>NUCLEOTIDE SEQUENCE [LARGE SCALE GENOMIC DNA]</scope>
    <source>
        <strain evidence="6 7">NCTC2665</strain>
    </source>
</reference>
<feature type="region of interest" description="Disordered" evidence="3">
    <location>
        <begin position="387"/>
        <end position="417"/>
    </location>
</feature>
<comment type="subcellular location">
    <subcellularLocation>
        <location evidence="1">Secreted</location>
    </subcellularLocation>
</comment>
<evidence type="ECO:0000256" key="4">
    <source>
        <dbReference type="SAM" id="SignalP"/>
    </source>
</evidence>
<dbReference type="Proteomes" id="UP000248985">
    <property type="component" value="Chromosome 1"/>
</dbReference>
<name>A0A7Z7KI47_MICLC</name>
<dbReference type="InterPro" id="IPR051398">
    <property type="entry name" value="Polysacch_Deacetylase"/>
</dbReference>
<dbReference type="PANTHER" id="PTHR34216">
    <property type="match status" value="1"/>
</dbReference>